<dbReference type="AlphaFoldDB" id="A0A3F3Q4Z1"/>
<dbReference type="RefSeq" id="XP_026627272.1">
    <property type="nucleotide sequence ID" value="XM_026766029.1"/>
</dbReference>
<evidence type="ECO:0000313" key="1">
    <source>
        <dbReference type="EMBL" id="RDH34250.1"/>
    </source>
</evidence>
<organism evidence="1 2">
    <name type="scientific">Aspergillus welwitschiae</name>
    <dbReference type="NCBI Taxonomy" id="1341132"/>
    <lineage>
        <taxon>Eukaryota</taxon>
        <taxon>Fungi</taxon>
        <taxon>Dikarya</taxon>
        <taxon>Ascomycota</taxon>
        <taxon>Pezizomycotina</taxon>
        <taxon>Eurotiomycetes</taxon>
        <taxon>Eurotiomycetidae</taxon>
        <taxon>Eurotiales</taxon>
        <taxon>Aspergillaceae</taxon>
        <taxon>Aspergillus</taxon>
        <taxon>Aspergillus subgen. Circumdati</taxon>
    </lineage>
</organism>
<proteinExistence type="predicted"/>
<evidence type="ECO:0000313" key="2">
    <source>
        <dbReference type="Proteomes" id="UP000253729"/>
    </source>
</evidence>
<reference evidence="1 2" key="1">
    <citation type="submission" date="2018-07" db="EMBL/GenBank/DDBJ databases">
        <title>The genomes of Aspergillus section Nigri reveals drivers in fungal speciation.</title>
        <authorList>
            <consortium name="DOE Joint Genome Institute"/>
            <person name="Vesth T.C."/>
            <person name="Nybo J."/>
            <person name="Theobald S."/>
            <person name="Brandl J."/>
            <person name="Frisvad J.C."/>
            <person name="Nielsen K.F."/>
            <person name="Lyhne E.K."/>
            <person name="Kogle M.E."/>
            <person name="Kuo A."/>
            <person name="Riley R."/>
            <person name="Clum A."/>
            <person name="Nolan M."/>
            <person name="Lipzen A."/>
            <person name="Salamov A."/>
            <person name="Henrissat B."/>
            <person name="Wiebenga A."/>
            <person name="De vries R.P."/>
            <person name="Grigoriev I.V."/>
            <person name="Mortensen U.H."/>
            <person name="Andersen M.R."/>
            <person name="Baker S.E."/>
        </authorList>
    </citation>
    <scope>NUCLEOTIDE SEQUENCE [LARGE SCALE GENOMIC DNA]</scope>
    <source>
        <strain evidence="1 2">CBS 139.54b</strain>
    </source>
</reference>
<protein>
    <submittedName>
        <fullName evidence="1">Uncharacterized protein</fullName>
    </submittedName>
</protein>
<gene>
    <name evidence="1" type="ORF">BDQ94DRAFT_142376</name>
</gene>
<dbReference type="Proteomes" id="UP000253729">
    <property type="component" value="Unassembled WGS sequence"/>
</dbReference>
<dbReference type="GeneID" id="38134385"/>
<keyword evidence="2" id="KW-1185">Reference proteome</keyword>
<sequence length="89" mass="10154">MTIQTRRKATQIKPPLQHCPAPTIVTHKPVKACVRVQRQHWEGNRAYKPLSNCFYGGAFPHCLTGPCKRTFKQSGCPGTFSQSWRKRES</sequence>
<dbReference type="EMBL" id="KZ852044">
    <property type="protein sequence ID" value="RDH34250.1"/>
    <property type="molecule type" value="Genomic_DNA"/>
</dbReference>
<name>A0A3F3Q4Z1_9EURO</name>
<accession>A0A3F3Q4Z1</accession>